<feature type="coiled-coil region" evidence="1">
    <location>
        <begin position="12"/>
        <end position="39"/>
    </location>
</feature>
<dbReference type="AlphaFoldDB" id="A0AAD7EX13"/>
<proteinExistence type="predicted"/>
<protein>
    <recommendedName>
        <fullName evidence="4">F-box domain-containing protein</fullName>
    </recommendedName>
</protein>
<name>A0AAD7EX13_9AGAR</name>
<organism evidence="2 3">
    <name type="scientific">Mycena albidolilacea</name>
    <dbReference type="NCBI Taxonomy" id="1033008"/>
    <lineage>
        <taxon>Eukaryota</taxon>
        <taxon>Fungi</taxon>
        <taxon>Dikarya</taxon>
        <taxon>Basidiomycota</taxon>
        <taxon>Agaricomycotina</taxon>
        <taxon>Agaricomycetes</taxon>
        <taxon>Agaricomycetidae</taxon>
        <taxon>Agaricales</taxon>
        <taxon>Marasmiineae</taxon>
        <taxon>Mycenaceae</taxon>
        <taxon>Mycena</taxon>
    </lineage>
</organism>
<keyword evidence="1" id="KW-0175">Coiled coil</keyword>
<dbReference type="Proteomes" id="UP001218218">
    <property type="component" value="Unassembled WGS sequence"/>
</dbReference>
<sequence>MIDSLAADRARIVNFDAQIQDLERSLSLLRGQRALAQERLDSYKYPVLTLPNEIICEIFIHFLPVYPSCSPVTGSRSPILLTHICGGWRKIALEFPALWRALEIYWNETACLVPTLDRSGSSPLSICMDEGEDSHRAYKAGSTFLAALLSHCARWQYLSLRLAGFLHRSSYPCISGPMPLLQHLDLELGVGSGWPEFSFAEAPLLRTAILNDCAAAHTTLPWTQLTLLTLKTMYLQECIPILQQAANLTHCELELLDEGFHETSVVVDVTLPFLESLTLKNPNSDIDDNYLQTFVAPALCSLEIPEGLLGPNPIDSLSLFISKSGCKPRRVQIVDRTELESSYHSAFPSIQMLFVDSDDDDGEDSGSPGSTEV</sequence>
<reference evidence="2" key="1">
    <citation type="submission" date="2023-03" db="EMBL/GenBank/DDBJ databases">
        <title>Massive genome expansion in bonnet fungi (Mycena s.s.) driven by repeated elements and novel gene families across ecological guilds.</title>
        <authorList>
            <consortium name="Lawrence Berkeley National Laboratory"/>
            <person name="Harder C.B."/>
            <person name="Miyauchi S."/>
            <person name="Viragh M."/>
            <person name="Kuo A."/>
            <person name="Thoen E."/>
            <person name="Andreopoulos B."/>
            <person name="Lu D."/>
            <person name="Skrede I."/>
            <person name="Drula E."/>
            <person name="Henrissat B."/>
            <person name="Morin E."/>
            <person name="Kohler A."/>
            <person name="Barry K."/>
            <person name="LaButti K."/>
            <person name="Morin E."/>
            <person name="Salamov A."/>
            <person name="Lipzen A."/>
            <person name="Mereny Z."/>
            <person name="Hegedus B."/>
            <person name="Baldrian P."/>
            <person name="Stursova M."/>
            <person name="Weitz H."/>
            <person name="Taylor A."/>
            <person name="Grigoriev I.V."/>
            <person name="Nagy L.G."/>
            <person name="Martin F."/>
            <person name="Kauserud H."/>
        </authorList>
    </citation>
    <scope>NUCLEOTIDE SEQUENCE</scope>
    <source>
        <strain evidence="2">CBHHK002</strain>
    </source>
</reference>
<dbReference type="SUPFAM" id="SSF52047">
    <property type="entry name" value="RNI-like"/>
    <property type="match status" value="1"/>
</dbReference>
<evidence type="ECO:0000256" key="1">
    <source>
        <dbReference type="SAM" id="Coils"/>
    </source>
</evidence>
<accession>A0AAD7EX13</accession>
<evidence type="ECO:0008006" key="4">
    <source>
        <dbReference type="Google" id="ProtNLM"/>
    </source>
</evidence>
<keyword evidence="3" id="KW-1185">Reference proteome</keyword>
<comment type="caution">
    <text evidence="2">The sequence shown here is derived from an EMBL/GenBank/DDBJ whole genome shotgun (WGS) entry which is preliminary data.</text>
</comment>
<dbReference type="EMBL" id="JARIHO010000010">
    <property type="protein sequence ID" value="KAJ7354553.1"/>
    <property type="molecule type" value="Genomic_DNA"/>
</dbReference>
<gene>
    <name evidence="2" type="ORF">DFH08DRAFT_738655</name>
</gene>
<evidence type="ECO:0000313" key="2">
    <source>
        <dbReference type="EMBL" id="KAJ7354553.1"/>
    </source>
</evidence>
<evidence type="ECO:0000313" key="3">
    <source>
        <dbReference type="Proteomes" id="UP001218218"/>
    </source>
</evidence>